<sequence length="309" mass="32667">MKKSGLPVSQGDLYLLLPLAWQAYTDHLPAFADYKSGYTAALATAQAQALAAAQALPDDTARSAQAEAVRAELLPQVSEYLAAWQRLDGYIEEAYPESYDAMRAAAGHDSYDAAAHYDWASLSTLMTAAATFGAANEAVLLAKGQMPATFLAALAAEAADVTTLLGRYQQLKGTAQQGTTAQQTANRALYDDYQKMNRDAQRIFRRQPDTARLFQTEYLLSLVSGTRQAGVRGTLTLADGTLLAGIGVAAKGPKGTVETVSDADGRYALALPAGDYTVVFSGAGYAPQELAVTVEAGVKKRVDGVLGKV</sequence>
<dbReference type="InterPro" id="IPR013784">
    <property type="entry name" value="Carb-bd-like_fold"/>
</dbReference>
<accession>A0ABS0HZA5</accession>
<dbReference type="Gene3D" id="2.60.40.1120">
    <property type="entry name" value="Carboxypeptidase-like, regulatory domain"/>
    <property type="match status" value="1"/>
</dbReference>
<dbReference type="RefSeq" id="WP_196291145.1">
    <property type="nucleotide sequence ID" value="NZ_JADQDM010000001.1"/>
</dbReference>
<evidence type="ECO:0000313" key="1">
    <source>
        <dbReference type="EMBL" id="MBF9219677.1"/>
    </source>
</evidence>
<organism evidence="1 2">
    <name type="scientific">Hymenobacter ruricola</name>
    <dbReference type="NCBI Taxonomy" id="2791023"/>
    <lineage>
        <taxon>Bacteria</taxon>
        <taxon>Pseudomonadati</taxon>
        <taxon>Bacteroidota</taxon>
        <taxon>Cytophagia</taxon>
        <taxon>Cytophagales</taxon>
        <taxon>Hymenobacteraceae</taxon>
        <taxon>Hymenobacter</taxon>
    </lineage>
</organism>
<keyword evidence="2" id="KW-1185">Reference proteome</keyword>
<gene>
    <name evidence="1" type="ORF">I2H31_01060</name>
</gene>
<name>A0ABS0HZA5_9BACT</name>
<evidence type="ECO:0000313" key="2">
    <source>
        <dbReference type="Proteomes" id="UP000618931"/>
    </source>
</evidence>
<dbReference type="EMBL" id="JADQDM010000001">
    <property type="protein sequence ID" value="MBF9219677.1"/>
    <property type="molecule type" value="Genomic_DNA"/>
</dbReference>
<protein>
    <submittedName>
        <fullName evidence="1">Carboxypeptidase regulatory-like domain-containing protein</fullName>
    </submittedName>
</protein>
<dbReference type="Proteomes" id="UP000618931">
    <property type="component" value="Unassembled WGS sequence"/>
</dbReference>
<proteinExistence type="predicted"/>
<comment type="caution">
    <text evidence="1">The sequence shown here is derived from an EMBL/GenBank/DDBJ whole genome shotgun (WGS) entry which is preliminary data.</text>
</comment>
<reference evidence="1 2" key="1">
    <citation type="submission" date="2020-11" db="EMBL/GenBank/DDBJ databases">
        <authorList>
            <person name="Kim M.K."/>
        </authorList>
    </citation>
    <scope>NUCLEOTIDE SEQUENCE [LARGE SCALE GENOMIC DNA]</scope>
    <source>
        <strain evidence="1 2">BT662</strain>
    </source>
</reference>
<dbReference type="Pfam" id="PF13620">
    <property type="entry name" value="CarboxypepD_reg"/>
    <property type="match status" value="1"/>
</dbReference>
<dbReference type="SUPFAM" id="SSF49452">
    <property type="entry name" value="Starch-binding domain-like"/>
    <property type="match status" value="1"/>
</dbReference>